<evidence type="ECO:0000256" key="6">
    <source>
        <dbReference type="ARBA" id="ARBA00022723"/>
    </source>
</evidence>
<comment type="cofactor">
    <cofactor evidence="1">
        <name>Zn(2+)</name>
        <dbReference type="ChEBI" id="CHEBI:29105"/>
    </cofactor>
</comment>
<keyword evidence="7" id="KW-0862">Zinc</keyword>
<comment type="catalytic activity">
    <reaction evidence="10">
        <text>7,8-dihydroneopterin 3'-triphosphate + H2O = 6-carboxy-5,6,7,8-tetrahydropterin + triphosphate + acetaldehyde + 2 H(+)</text>
        <dbReference type="Rhea" id="RHEA:27966"/>
        <dbReference type="ChEBI" id="CHEBI:15343"/>
        <dbReference type="ChEBI" id="CHEBI:15377"/>
        <dbReference type="ChEBI" id="CHEBI:15378"/>
        <dbReference type="ChEBI" id="CHEBI:18036"/>
        <dbReference type="ChEBI" id="CHEBI:58462"/>
        <dbReference type="ChEBI" id="CHEBI:61032"/>
        <dbReference type="EC" id="4.1.2.50"/>
    </reaction>
</comment>
<evidence type="ECO:0000256" key="2">
    <source>
        <dbReference type="ARBA" id="ARBA00005061"/>
    </source>
</evidence>
<comment type="similarity">
    <text evidence="3">Belongs to the PTPS family. QueD subfamily.</text>
</comment>
<dbReference type="EMBL" id="PFNG01000020">
    <property type="protein sequence ID" value="PIZ42302.1"/>
    <property type="molecule type" value="Genomic_DNA"/>
</dbReference>
<dbReference type="InterPro" id="IPR007115">
    <property type="entry name" value="6-PTP_synth/QueD"/>
</dbReference>
<dbReference type="PANTHER" id="PTHR12589">
    <property type="entry name" value="PYRUVOYL TETRAHYDROBIOPTERIN SYNTHASE"/>
    <property type="match status" value="1"/>
</dbReference>
<comment type="pathway">
    <text evidence="2">Purine metabolism; 7-cyano-7-deazaguanine biosynthesis.</text>
</comment>
<evidence type="ECO:0000256" key="5">
    <source>
        <dbReference type="ARBA" id="ARBA00018141"/>
    </source>
</evidence>
<dbReference type="GO" id="GO:0046872">
    <property type="term" value="F:metal ion binding"/>
    <property type="evidence" value="ECO:0007669"/>
    <property type="project" value="UniProtKB-KW"/>
</dbReference>
<dbReference type="GO" id="GO:0070497">
    <property type="term" value="F:6-carboxytetrahydropterin synthase activity"/>
    <property type="evidence" value="ECO:0007669"/>
    <property type="project" value="UniProtKB-EC"/>
</dbReference>
<evidence type="ECO:0000256" key="8">
    <source>
        <dbReference type="ARBA" id="ARBA00023239"/>
    </source>
</evidence>
<dbReference type="Pfam" id="PF01242">
    <property type="entry name" value="PTPS"/>
    <property type="match status" value="1"/>
</dbReference>
<proteinExistence type="inferred from homology"/>
<evidence type="ECO:0000256" key="3">
    <source>
        <dbReference type="ARBA" id="ARBA00008900"/>
    </source>
</evidence>
<keyword evidence="8" id="KW-0456">Lyase</keyword>
<accession>A0A2M7TB79</accession>
<name>A0A2M7TB79_9ACTN</name>
<protein>
    <recommendedName>
        <fullName evidence="5">6-carboxy-5,6,7,8-tetrahydropterin synthase</fullName>
        <ecNumber evidence="4">4.1.2.50</ecNumber>
    </recommendedName>
    <alternativeName>
        <fullName evidence="9">Queuosine biosynthesis protein QueD</fullName>
    </alternativeName>
</protein>
<dbReference type="SUPFAM" id="SSF55620">
    <property type="entry name" value="Tetrahydrobiopterin biosynthesis enzymes-like"/>
    <property type="match status" value="1"/>
</dbReference>
<sequence>MTNPPARNTLFIMGKYSIHVEKDYLKFSAAHFLVFGEKCERLHGHNYAVSVDLEGDLDGIGYIFDFIVLKEFAEHHCNALDHKTLIPSKNQHIKINDNDGNTEVLFRDKKFVFPESDVLILPIPNCTAELLAHYLCQKLKDDLENMKAVNIGLIRVGVEESPGQTAYYTEEIG</sequence>
<keyword evidence="6" id="KW-0479">Metal-binding</keyword>
<comment type="caution">
    <text evidence="11">The sequence shown here is derived from an EMBL/GenBank/DDBJ whole genome shotgun (WGS) entry which is preliminary data.</text>
</comment>
<evidence type="ECO:0000256" key="7">
    <source>
        <dbReference type="ARBA" id="ARBA00022833"/>
    </source>
</evidence>
<dbReference type="InterPro" id="IPR038418">
    <property type="entry name" value="6-PTP_synth/QueD_sf"/>
</dbReference>
<evidence type="ECO:0000256" key="1">
    <source>
        <dbReference type="ARBA" id="ARBA00001947"/>
    </source>
</evidence>
<evidence type="ECO:0000313" key="12">
    <source>
        <dbReference type="Proteomes" id="UP000230956"/>
    </source>
</evidence>
<dbReference type="AlphaFoldDB" id="A0A2M7TB79"/>
<dbReference type="Proteomes" id="UP000230956">
    <property type="component" value="Unassembled WGS sequence"/>
</dbReference>
<evidence type="ECO:0000256" key="10">
    <source>
        <dbReference type="ARBA" id="ARBA00048807"/>
    </source>
</evidence>
<evidence type="ECO:0000256" key="9">
    <source>
        <dbReference type="ARBA" id="ARBA00031449"/>
    </source>
</evidence>
<dbReference type="Gene3D" id="3.30.479.10">
    <property type="entry name" value="6-pyruvoyl tetrahydropterin synthase/QueD"/>
    <property type="match status" value="1"/>
</dbReference>
<dbReference type="EC" id="4.1.2.50" evidence="4"/>
<evidence type="ECO:0000313" key="11">
    <source>
        <dbReference type="EMBL" id="PIZ42302.1"/>
    </source>
</evidence>
<organism evidence="11 12">
    <name type="scientific">Candidatus Aquicultor secundus</name>
    <dbReference type="NCBI Taxonomy" id="1973895"/>
    <lineage>
        <taxon>Bacteria</taxon>
        <taxon>Bacillati</taxon>
        <taxon>Actinomycetota</taxon>
        <taxon>Candidatus Aquicultoria</taxon>
        <taxon>Candidatus Aquicultorales</taxon>
        <taxon>Candidatus Aquicultoraceae</taxon>
        <taxon>Candidatus Aquicultor</taxon>
    </lineage>
</organism>
<gene>
    <name evidence="11" type="ORF">COY37_00740</name>
</gene>
<reference evidence="12" key="1">
    <citation type="submission" date="2017-09" db="EMBL/GenBank/DDBJ databases">
        <title>Depth-based differentiation of microbial function through sediment-hosted aquifers and enrichment of novel symbionts in the deep terrestrial subsurface.</title>
        <authorList>
            <person name="Probst A.J."/>
            <person name="Ladd B."/>
            <person name="Jarett J.K."/>
            <person name="Geller-Mcgrath D.E."/>
            <person name="Sieber C.M.K."/>
            <person name="Emerson J.B."/>
            <person name="Anantharaman K."/>
            <person name="Thomas B.C."/>
            <person name="Malmstrom R."/>
            <person name="Stieglmeier M."/>
            <person name="Klingl A."/>
            <person name="Woyke T."/>
            <person name="Ryan C.M."/>
            <person name="Banfield J.F."/>
        </authorList>
    </citation>
    <scope>NUCLEOTIDE SEQUENCE [LARGE SCALE GENOMIC DNA]</scope>
</reference>
<evidence type="ECO:0000256" key="4">
    <source>
        <dbReference type="ARBA" id="ARBA00012982"/>
    </source>
</evidence>
<dbReference type="PANTHER" id="PTHR12589:SF7">
    <property type="entry name" value="6-PYRUVOYL TETRAHYDROBIOPTERIN SYNTHASE"/>
    <property type="match status" value="1"/>
</dbReference>
<dbReference type="UniPathway" id="UPA00391"/>